<feature type="transmembrane region" description="Helical" evidence="1">
    <location>
        <begin position="107"/>
        <end position="126"/>
    </location>
</feature>
<keyword evidence="1" id="KW-1133">Transmembrane helix</keyword>
<gene>
    <name evidence="2" type="ORF">EH32_12655</name>
</gene>
<keyword evidence="1" id="KW-0472">Membrane</keyword>
<organism evidence="2 3">
    <name type="scientific">Erythrobacter litoralis</name>
    <dbReference type="NCBI Taxonomy" id="39960"/>
    <lineage>
        <taxon>Bacteria</taxon>
        <taxon>Pseudomonadati</taxon>
        <taxon>Pseudomonadota</taxon>
        <taxon>Alphaproteobacteria</taxon>
        <taxon>Sphingomonadales</taxon>
        <taxon>Erythrobacteraceae</taxon>
        <taxon>Erythrobacter/Porphyrobacter group</taxon>
        <taxon>Erythrobacter</taxon>
    </lineage>
</organism>
<dbReference type="RefSeq" id="WP_081845648.1">
    <property type="nucleotide sequence ID" value="NZ_CP017057.1"/>
</dbReference>
<reference evidence="2 3" key="1">
    <citation type="submission" date="2014-04" db="EMBL/GenBank/DDBJ databases">
        <title>A comprehensive comparison of genomes of Erythrobacter spp. Strains.</title>
        <authorList>
            <person name="Zheng Q."/>
        </authorList>
    </citation>
    <scope>NUCLEOTIDE SEQUENCE [LARGE SCALE GENOMIC DNA]</scope>
    <source>
        <strain evidence="2 3">DSM 8509</strain>
    </source>
</reference>
<dbReference type="AlphaFoldDB" id="A0A074ME13"/>
<protein>
    <recommendedName>
        <fullName evidence="4">DUF998 domain-containing protein</fullName>
    </recommendedName>
</protein>
<dbReference type="OrthoDB" id="581705at2"/>
<feature type="transmembrane region" description="Helical" evidence="1">
    <location>
        <begin position="199"/>
        <end position="217"/>
    </location>
</feature>
<dbReference type="Pfam" id="PF06197">
    <property type="entry name" value="DUF998"/>
    <property type="match status" value="1"/>
</dbReference>
<dbReference type="KEGG" id="elq:Ga0102493_112045"/>
<keyword evidence="3" id="KW-1185">Reference proteome</keyword>
<feature type="transmembrane region" description="Helical" evidence="1">
    <location>
        <begin position="82"/>
        <end position="100"/>
    </location>
</feature>
<evidence type="ECO:0000313" key="3">
    <source>
        <dbReference type="Proteomes" id="UP000027866"/>
    </source>
</evidence>
<feature type="transmembrane region" description="Helical" evidence="1">
    <location>
        <begin position="170"/>
        <end position="193"/>
    </location>
</feature>
<dbReference type="EMBL" id="JMIX01000007">
    <property type="protein sequence ID" value="KEO93071.1"/>
    <property type="molecule type" value="Genomic_DNA"/>
</dbReference>
<dbReference type="InterPro" id="IPR009339">
    <property type="entry name" value="DUF998"/>
</dbReference>
<keyword evidence="1" id="KW-0812">Transmembrane</keyword>
<name>A0A074ME13_9SPHN</name>
<evidence type="ECO:0000256" key="1">
    <source>
        <dbReference type="SAM" id="Phobius"/>
    </source>
</evidence>
<feature type="transmembrane region" description="Helical" evidence="1">
    <location>
        <begin position="138"/>
        <end position="158"/>
    </location>
</feature>
<proteinExistence type="predicted"/>
<dbReference type="PATRIC" id="fig|39960.10.peg.1133"/>
<sequence>MRQSGKRRNRDEREGQIFDTSESGSIPRVLGGIVIAGCLTAIVLDLVGLGLSDRVGMIRDTISNLAAKEGDNTPVDELADTGLYAFAAAVLATTAGLARWRIDRLDWKIGAVLLVVVAVCVALIAGYEAYTSGEGTVIHYRLVYVLGGAFPLTVLLTAGQFYEIRRWLGIALYAGGAVWAIAAPFLFLVPTAWDGGYERLLAALMLGWFLTMGVMIWRDPDTKRHIPEDERS</sequence>
<feature type="transmembrane region" description="Helical" evidence="1">
    <location>
        <begin position="29"/>
        <end position="51"/>
    </location>
</feature>
<comment type="caution">
    <text evidence="2">The sequence shown here is derived from an EMBL/GenBank/DDBJ whole genome shotgun (WGS) entry which is preliminary data.</text>
</comment>
<accession>A0A074ME13</accession>
<evidence type="ECO:0008006" key="4">
    <source>
        <dbReference type="Google" id="ProtNLM"/>
    </source>
</evidence>
<dbReference type="Proteomes" id="UP000027866">
    <property type="component" value="Unassembled WGS sequence"/>
</dbReference>
<evidence type="ECO:0000313" key="2">
    <source>
        <dbReference type="EMBL" id="KEO93071.1"/>
    </source>
</evidence>